<feature type="transmembrane region" description="Helical" evidence="1">
    <location>
        <begin position="184"/>
        <end position="205"/>
    </location>
</feature>
<name>A0ABR3FLZ2_9AGAR</name>
<feature type="transmembrane region" description="Helical" evidence="1">
    <location>
        <begin position="69"/>
        <end position="91"/>
    </location>
</feature>
<comment type="caution">
    <text evidence="2">The sequence shown here is derived from an EMBL/GenBank/DDBJ whole genome shotgun (WGS) entry which is preliminary data.</text>
</comment>
<proteinExistence type="predicted"/>
<accession>A0ABR3FLZ2</accession>
<evidence type="ECO:0000313" key="2">
    <source>
        <dbReference type="EMBL" id="KAL0576406.1"/>
    </source>
</evidence>
<evidence type="ECO:0000256" key="1">
    <source>
        <dbReference type="SAM" id="Phobius"/>
    </source>
</evidence>
<gene>
    <name evidence="2" type="ORF">V5O48_005595</name>
</gene>
<keyword evidence="1" id="KW-1133">Transmembrane helix</keyword>
<reference evidence="2 3" key="1">
    <citation type="submission" date="2024-02" db="EMBL/GenBank/DDBJ databases">
        <title>A draft genome for the cacao thread blight pathogen Marasmius crinis-equi.</title>
        <authorList>
            <person name="Cohen S.P."/>
            <person name="Baruah I.K."/>
            <person name="Amoako-Attah I."/>
            <person name="Bukari Y."/>
            <person name="Meinhardt L.W."/>
            <person name="Bailey B.A."/>
        </authorList>
    </citation>
    <scope>NUCLEOTIDE SEQUENCE [LARGE SCALE GENOMIC DNA]</scope>
    <source>
        <strain evidence="2 3">GH-76</strain>
    </source>
</reference>
<organism evidence="2 3">
    <name type="scientific">Marasmius crinis-equi</name>
    <dbReference type="NCBI Taxonomy" id="585013"/>
    <lineage>
        <taxon>Eukaryota</taxon>
        <taxon>Fungi</taxon>
        <taxon>Dikarya</taxon>
        <taxon>Basidiomycota</taxon>
        <taxon>Agaricomycotina</taxon>
        <taxon>Agaricomycetes</taxon>
        <taxon>Agaricomycetidae</taxon>
        <taxon>Agaricales</taxon>
        <taxon>Marasmiineae</taxon>
        <taxon>Marasmiaceae</taxon>
        <taxon>Marasmius</taxon>
    </lineage>
</organism>
<feature type="non-terminal residue" evidence="2">
    <location>
        <position position="512"/>
    </location>
</feature>
<dbReference type="Proteomes" id="UP001465976">
    <property type="component" value="Unassembled WGS sequence"/>
</dbReference>
<evidence type="ECO:0000313" key="3">
    <source>
        <dbReference type="Proteomes" id="UP001465976"/>
    </source>
</evidence>
<protein>
    <submittedName>
        <fullName evidence="2">Uncharacterized protein</fullName>
    </submittedName>
</protein>
<dbReference type="EMBL" id="JBAHYK010000226">
    <property type="protein sequence ID" value="KAL0576406.1"/>
    <property type="molecule type" value="Genomic_DNA"/>
</dbReference>
<keyword evidence="1" id="KW-0812">Transmembrane</keyword>
<keyword evidence="1" id="KW-0472">Membrane</keyword>
<keyword evidence="3" id="KW-1185">Reference proteome</keyword>
<sequence length="512" mass="56274">MRLSARAGKTENSESVHVYKDLNIHAVEHPLRQLEMNPHFSSSYQSSYQPVYHDAHGHDNGYERSKRKIFPFTLILFTLWVAFIIGLLWLLERAVTHGPRSVHPPWTLTTLPDLLLTVFAQAHGPITAMHLTRIAVSALQYPSSAPNSWKELFWLADHNWEGPVGIVTSAWDSIRSRTRASFTFILFATTCVIGIIIPVVLTSAYEVRQVQLMESVDIQPSTTTFKKMQHVDAYTQVGVGMGSWGTGTSVADIYNTSLFHPEGQQNTNRTAQPREFFFAGDVSNATTTLPGLHLKGSCAPIDIDASGLDTKTLNTTWTPFCRARLGPQFDGSETPGTQNFGGQADFGEFTLNVCSNATWSFALARSPDGARTENTGYAYYQYSLTNATGRGLIQCNSTLTTGTALVSGLNRTYTGFSRQTLYNSSDSTGGEPLLDPLFAAFYHLANKATRDMNFQQGSAIRGLGFQYREDVGASTMMTSASPELISEGLWGAVAHFTSAIAVLSRDTDLTFP</sequence>